<organism evidence="3 4">
    <name type="scientific">Pontixanthobacter gangjinensis</name>
    <dbReference type="NCBI Taxonomy" id="1028742"/>
    <lineage>
        <taxon>Bacteria</taxon>
        <taxon>Pseudomonadati</taxon>
        <taxon>Pseudomonadota</taxon>
        <taxon>Alphaproteobacteria</taxon>
        <taxon>Sphingomonadales</taxon>
        <taxon>Erythrobacteraceae</taxon>
        <taxon>Pontixanthobacter</taxon>
    </lineage>
</organism>
<sequence>MSQSHATIAARPQRYHDIDGARSVLMFLSVALHAGTVYAPARPWITANTDSHAFFDWLIFGFHLFVTPTFFFVGGFFTVLLLSRRSVGDFITNRLVRTGIPLVSVAVSLNMIEHHLRYIDAGGGATFLGWIGSAEFIAIWMDGTWALHLWFLVSLIPMFLLAGAVQCAVPRNSSLRQKVVQFSDKFGLWFGSSAAFAIFLLLAASANTANYLAAAQMPGAYDLIFPGFQSWYKLVSEFPFFVIGVMAALSPGFLAALVRWRGWMPAAAALALLVQPYPDESQSQLVSLAMLFANQLAIWTIVLFILQFFHRYFFAGGPKTAWLADCALTMYLLHHCLIYAYGQWLVAVDWPIALEFAILTIVTAATVIVIHEYVVRRFALARLLFNGKTDIGAIRKERAEKAEDSRVSGLLPAE</sequence>
<evidence type="ECO:0000313" key="3">
    <source>
        <dbReference type="EMBL" id="MXO56316.1"/>
    </source>
</evidence>
<feature type="transmembrane region" description="Helical" evidence="1">
    <location>
        <begin position="59"/>
        <end position="82"/>
    </location>
</feature>
<dbReference type="GO" id="GO:0016747">
    <property type="term" value="F:acyltransferase activity, transferring groups other than amino-acyl groups"/>
    <property type="evidence" value="ECO:0007669"/>
    <property type="project" value="InterPro"/>
</dbReference>
<name>A0A6I4SMD1_9SPHN</name>
<dbReference type="PANTHER" id="PTHR36927:SF1">
    <property type="entry name" value="MDO-LIKE PROTEIN"/>
    <property type="match status" value="1"/>
</dbReference>
<keyword evidence="1" id="KW-0472">Membrane</keyword>
<dbReference type="AlphaFoldDB" id="A0A6I4SMD1"/>
<feature type="transmembrane region" description="Helical" evidence="1">
    <location>
        <begin position="186"/>
        <end position="206"/>
    </location>
</feature>
<dbReference type="Pfam" id="PF01757">
    <property type="entry name" value="Acyl_transf_3"/>
    <property type="match status" value="1"/>
</dbReference>
<evidence type="ECO:0000313" key="4">
    <source>
        <dbReference type="Proteomes" id="UP000468943"/>
    </source>
</evidence>
<accession>A0A6I4SMD1</accession>
<reference evidence="3 4" key="1">
    <citation type="submission" date="2019-12" db="EMBL/GenBank/DDBJ databases">
        <title>Genomic-based taxomic classification of the family Erythrobacteraceae.</title>
        <authorList>
            <person name="Xu L."/>
        </authorList>
    </citation>
    <scope>NUCLEOTIDE SEQUENCE [LARGE SCALE GENOMIC DNA]</scope>
    <source>
        <strain evidence="3 4">JCM 17802</strain>
    </source>
</reference>
<evidence type="ECO:0000256" key="1">
    <source>
        <dbReference type="SAM" id="Phobius"/>
    </source>
</evidence>
<feature type="transmembrane region" description="Helical" evidence="1">
    <location>
        <begin position="21"/>
        <end position="39"/>
    </location>
</feature>
<gene>
    <name evidence="3" type="ORF">GRI36_05420</name>
</gene>
<feature type="domain" description="Acyltransferase 3" evidence="2">
    <location>
        <begin position="16"/>
        <end position="370"/>
    </location>
</feature>
<dbReference type="OrthoDB" id="8288190at2"/>
<keyword evidence="3" id="KW-0808">Transferase</keyword>
<feature type="transmembrane region" description="Helical" evidence="1">
    <location>
        <begin position="284"/>
        <end position="309"/>
    </location>
</feature>
<feature type="transmembrane region" description="Helical" evidence="1">
    <location>
        <begin position="321"/>
        <end position="341"/>
    </location>
</feature>
<dbReference type="RefSeq" id="WP_160597528.1">
    <property type="nucleotide sequence ID" value="NZ_WTYS01000001.1"/>
</dbReference>
<feature type="transmembrane region" description="Helical" evidence="1">
    <location>
        <begin position="118"/>
        <end position="141"/>
    </location>
</feature>
<feature type="transmembrane region" description="Helical" evidence="1">
    <location>
        <begin position="147"/>
        <end position="165"/>
    </location>
</feature>
<protein>
    <submittedName>
        <fullName evidence="3">Acyltransferase family protein</fullName>
    </submittedName>
</protein>
<dbReference type="InterPro" id="IPR002656">
    <property type="entry name" value="Acyl_transf_3_dom"/>
</dbReference>
<keyword evidence="1" id="KW-0812">Transmembrane</keyword>
<dbReference type="EMBL" id="WTYS01000001">
    <property type="protein sequence ID" value="MXO56316.1"/>
    <property type="molecule type" value="Genomic_DNA"/>
</dbReference>
<feature type="transmembrane region" description="Helical" evidence="1">
    <location>
        <begin position="238"/>
        <end position="257"/>
    </location>
</feature>
<feature type="transmembrane region" description="Helical" evidence="1">
    <location>
        <begin position="353"/>
        <end position="375"/>
    </location>
</feature>
<keyword evidence="1" id="KW-1133">Transmembrane helix</keyword>
<proteinExistence type="predicted"/>
<dbReference type="Proteomes" id="UP000468943">
    <property type="component" value="Unassembled WGS sequence"/>
</dbReference>
<comment type="caution">
    <text evidence="3">The sequence shown here is derived from an EMBL/GenBank/DDBJ whole genome shotgun (WGS) entry which is preliminary data.</text>
</comment>
<keyword evidence="4" id="KW-1185">Reference proteome</keyword>
<dbReference type="PANTHER" id="PTHR36927">
    <property type="entry name" value="BLR4337 PROTEIN"/>
    <property type="match status" value="1"/>
</dbReference>
<dbReference type="InterPro" id="IPR050623">
    <property type="entry name" value="Glucan_succinyl_AcylTrfase"/>
</dbReference>
<keyword evidence="3" id="KW-0012">Acyltransferase</keyword>
<evidence type="ECO:0000259" key="2">
    <source>
        <dbReference type="Pfam" id="PF01757"/>
    </source>
</evidence>